<evidence type="ECO:0000256" key="1">
    <source>
        <dbReference type="SAM" id="MobiDB-lite"/>
    </source>
</evidence>
<organism evidence="2 3">
    <name type="scientific">Mixia osmundae (strain CBS 9802 / IAM 14324 / JCM 22182 / KY 12970)</name>
    <dbReference type="NCBI Taxonomy" id="764103"/>
    <lineage>
        <taxon>Eukaryota</taxon>
        <taxon>Fungi</taxon>
        <taxon>Dikarya</taxon>
        <taxon>Basidiomycota</taxon>
        <taxon>Pucciniomycotina</taxon>
        <taxon>Mixiomycetes</taxon>
        <taxon>Mixiales</taxon>
        <taxon>Mixiaceae</taxon>
        <taxon>Mixia</taxon>
    </lineage>
</organism>
<dbReference type="FunFam" id="1.10.150.240:FF:000023">
    <property type="entry name" value="Uncharacterized protein"/>
    <property type="match status" value="1"/>
</dbReference>
<dbReference type="InterPro" id="IPR006439">
    <property type="entry name" value="HAD-SF_hydro_IA"/>
</dbReference>
<dbReference type="GO" id="GO:0050308">
    <property type="term" value="F:sugar-phosphatase activity"/>
    <property type="evidence" value="ECO:0007669"/>
    <property type="project" value="TreeGrafter"/>
</dbReference>
<feature type="compositionally biased region" description="Low complexity" evidence="1">
    <location>
        <begin position="198"/>
        <end position="221"/>
    </location>
</feature>
<gene>
    <name evidence="2" type="primary">Mo01245</name>
    <name evidence="2" type="ORF">E5Q_01245</name>
</gene>
<keyword evidence="3" id="KW-1185">Reference proteome</keyword>
<feature type="compositionally biased region" description="Low complexity" evidence="1">
    <location>
        <begin position="469"/>
        <end position="479"/>
    </location>
</feature>
<dbReference type="SFLD" id="SFLDS00003">
    <property type="entry name" value="Haloacid_Dehalogenase"/>
    <property type="match status" value="1"/>
</dbReference>
<comment type="caution">
    <text evidence="2">The sequence shown here is derived from an EMBL/GenBank/DDBJ whole genome shotgun (WGS) entry which is preliminary data.</text>
</comment>
<dbReference type="EMBL" id="BABT02000043">
    <property type="protein sequence ID" value="GAA94593.1"/>
    <property type="molecule type" value="Genomic_DNA"/>
</dbReference>
<dbReference type="HOGENOM" id="CLU_045011_10_0_1"/>
<dbReference type="SUPFAM" id="SSF56784">
    <property type="entry name" value="HAD-like"/>
    <property type="match status" value="2"/>
</dbReference>
<dbReference type="InterPro" id="IPR051806">
    <property type="entry name" value="HAD-like_SPP"/>
</dbReference>
<dbReference type="OrthoDB" id="40579at2759"/>
<dbReference type="PANTHER" id="PTHR43481">
    <property type="entry name" value="FRUCTOSE-1-PHOSPHATE PHOSPHATASE"/>
    <property type="match status" value="1"/>
</dbReference>
<dbReference type="STRING" id="764103.G7DVI3"/>
<dbReference type="InterPro" id="IPR023198">
    <property type="entry name" value="PGP-like_dom2"/>
</dbReference>
<dbReference type="PANTHER" id="PTHR43481:SF2">
    <property type="entry name" value="PHOSPHATASE"/>
    <property type="match status" value="1"/>
</dbReference>
<reference evidence="2 3" key="1">
    <citation type="journal article" date="2011" name="J. Gen. Appl. Microbiol.">
        <title>Draft genome sequencing of the enigmatic basidiomycete Mixia osmundae.</title>
        <authorList>
            <person name="Nishida H."/>
            <person name="Nagatsuka Y."/>
            <person name="Sugiyama J."/>
        </authorList>
    </citation>
    <scope>NUCLEOTIDE SEQUENCE [LARGE SCALE GENOMIC DNA]</scope>
    <source>
        <strain evidence="3">CBS 9802 / IAM 14324 / JCM 22182 / KY 12970</strain>
    </source>
</reference>
<reference evidence="2 3" key="2">
    <citation type="journal article" date="2012" name="Open Biol.">
        <title>Characteristics of nucleosomes and linker DNA regions on the genome of the basidiomycete Mixia osmundae revealed by mono- and dinucleosome mapping.</title>
        <authorList>
            <person name="Nishida H."/>
            <person name="Kondo S."/>
            <person name="Matsumoto T."/>
            <person name="Suzuki Y."/>
            <person name="Yoshikawa H."/>
            <person name="Taylor T.D."/>
            <person name="Sugiyama J."/>
        </authorList>
    </citation>
    <scope>NUCLEOTIDE SEQUENCE [LARGE SCALE GENOMIC DNA]</scope>
    <source>
        <strain evidence="3">CBS 9802 / IAM 14324 / JCM 22182 / KY 12970</strain>
    </source>
</reference>
<feature type="region of interest" description="Disordered" evidence="1">
    <location>
        <begin position="49"/>
        <end position="71"/>
    </location>
</feature>
<dbReference type="SFLD" id="SFLDG01129">
    <property type="entry name" value="C1.5:_HAD__Beta-PGM__Phosphata"/>
    <property type="match status" value="1"/>
</dbReference>
<name>G7DVI3_MIXOS</name>
<dbReference type="InterPro" id="IPR036412">
    <property type="entry name" value="HAD-like_sf"/>
</dbReference>
<accession>G7DVI3</accession>
<evidence type="ECO:0000313" key="3">
    <source>
        <dbReference type="Proteomes" id="UP000009131"/>
    </source>
</evidence>
<dbReference type="InterPro" id="IPR023214">
    <property type="entry name" value="HAD_sf"/>
</dbReference>
<dbReference type="Gene3D" id="1.10.150.240">
    <property type="entry name" value="Putative phosphatase, domain 2"/>
    <property type="match status" value="1"/>
</dbReference>
<feature type="region of interest" description="Disordered" evidence="1">
    <location>
        <begin position="188"/>
        <end position="287"/>
    </location>
</feature>
<dbReference type="Pfam" id="PF00702">
    <property type="entry name" value="Hydrolase"/>
    <property type="match status" value="1"/>
</dbReference>
<dbReference type="FunFam" id="3.40.50.1000:FF:000162">
    <property type="entry name" value="HAD-like protein"/>
    <property type="match status" value="1"/>
</dbReference>
<sequence length="479" mass="51976">MTSTAHGETEVFHESAKQLCTDPVCSCKKAATVEQVVQEQRVKLVYQPTIHNKRDRPESTQSSIEPATMSAPAPLVGEPIVRQTSNVPTDQHEKVLASKVEHEEFIVEAVLFDMDGTLVDSIQAVEAAWGGVALELGKDPQEVIDATHGRRAIDNLRDLRPDLAKVPESKMDPHVEEFEQKILTHADQYHNEVRSRRQSAAESIRSSRSNSRKNSSISLSKPPSRKGSFASELTKRMQFTRLTEAKPVNDSSNASPIERTDSPANGSKDATSAVLDENPFDDDDDDEEIDIDALDVDVSDLIDRSCKILPGVKRLIDGLPADRYAVATSGAKTYCYGALKRIGITPPAVTVTADDKHLLRGKPHPDPFMLAAKRLGFDCKDCLVFEDSPSGIRAGVASGAKTIAVCTSHPASKIKDSGAHYLIPTIECIHITPMEDGRLKVVIDQARVKRDLAALGDKVATPEVPTPARPSSAAANAST</sequence>
<protein>
    <recommendedName>
        <fullName evidence="4">HAD-like protein</fullName>
    </recommendedName>
</protein>
<dbReference type="eggNOG" id="KOG2914">
    <property type="taxonomic scope" value="Eukaryota"/>
</dbReference>
<evidence type="ECO:0000313" key="2">
    <source>
        <dbReference type="EMBL" id="GAA94593.1"/>
    </source>
</evidence>
<proteinExistence type="predicted"/>
<dbReference type="Gene3D" id="3.40.50.1000">
    <property type="entry name" value="HAD superfamily/HAD-like"/>
    <property type="match status" value="1"/>
</dbReference>
<dbReference type="Proteomes" id="UP000009131">
    <property type="component" value="Unassembled WGS sequence"/>
</dbReference>
<evidence type="ECO:0008006" key="4">
    <source>
        <dbReference type="Google" id="ProtNLM"/>
    </source>
</evidence>
<feature type="compositionally biased region" description="Acidic residues" evidence="1">
    <location>
        <begin position="278"/>
        <end position="287"/>
    </location>
</feature>
<feature type="region of interest" description="Disordered" evidence="1">
    <location>
        <begin position="459"/>
        <end position="479"/>
    </location>
</feature>
<dbReference type="InParanoid" id="G7DVI3"/>
<dbReference type="AlphaFoldDB" id="G7DVI3"/>
<dbReference type="FunFam" id="3.40.50.1000:FF:000145">
    <property type="entry name" value="HAD family hydrolase"/>
    <property type="match status" value="1"/>
</dbReference>
<dbReference type="NCBIfam" id="TIGR01509">
    <property type="entry name" value="HAD-SF-IA-v3"/>
    <property type="match status" value="1"/>
</dbReference>